<evidence type="ECO:0000313" key="5">
    <source>
        <dbReference type="EMBL" id="HIU44058.1"/>
    </source>
</evidence>
<dbReference type="GO" id="GO:0030170">
    <property type="term" value="F:pyridoxal phosphate binding"/>
    <property type="evidence" value="ECO:0007669"/>
    <property type="project" value="InterPro"/>
</dbReference>
<dbReference type="InterPro" id="IPR036052">
    <property type="entry name" value="TrpB-like_PALP_sf"/>
</dbReference>
<dbReference type="Gene3D" id="3.40.50.1100">
    <property type="match status" value="2"/>
</dbReference>
<dbReference type="PROSITE" id="PS00165">
    <property type="entry name" value="DEHYDRATASE_SER_THR"/>
    <property type="match status" value="1"/>
</dbReference>
<feature type="domain" description="Tryptophan synthase beta chain-like PALP" evidence="4">
    <location>
        <begin position="68"/>
        <end position="359"/>
    </location>
</feature>
<evidence type="ECO:0000313" key="6">
    <source>
        <dbReference type="Proteomes" id="UP000824073"/>
    </source>
</evidence>
<dbReference type="Proteomes" id="UP000824073">
    <property type="component" value="Unassembled WGS sequence"/>
</dbReference>
<comment type="caution">
    <text evidence="5">The sequence shown here is derived from an EMBL/GenBank/DDBJ whole genome shotgun (WGS) entry which is preliminary data.</text>
</comment>
<dbReference type="GO" id="GO:0003941">
    <property type="term" value="F:L-serine ammonia-lyase activity"/>
    <property type="evidence" value="ECO:0007669"/>
    <property type="project" value="TreeGrafter"/>
</dbReference>
<evidence type="ECO:0000256" key="1">
    <source>
        <dbReference type="ARBA" id="ARBA00001933"/>
    </source>
</evidence>
<keyword evidence="2" id="KW-0663">Pyridoxal phosphate</keyword>
<gene>
    <name evidence="5" type="ORF">IAB67_07150</name>
</gene>
<dbReference type="GO" id="GO:0006567">
    <property type="term" value="P:L-threonine catabolic process"/>
    <property type="evidence" value="ECO:0007669"/>
    <property type="project" value="TreeGrafter"/>
</dbReference>
<organism evidence="5 6">
    <name type="scientific">Candidatus Ventrousia excrementavium</name>
    <dbReference type="NCBI Taxonomy" id="2840961"/>
    <lineage>
        <taxon>Bacteria</taxon>
        <taxon>Bacillati</taxon>
        <taxon>Bacillota</taxon>
        <taxon>Clostridia</taxon>
        <taxon>Eubacteriales</taxon>
        <taxon>Clostridiaceae</taxon>
        <taxon>Clostridiaceae incertae sedis</taxon>
        <taxon>Candidatus Ventrousia</taxon>
    </lineage>
</organism>
<protein>
    <submittedName>
        <fullName evidence="5">Threonine synthase</fullName>
    </submittedName>
</protein>
<dbReference type="SUPFAM" id="SSF53686">
    <property type="entry name" value="Tryptophan synthase beta subunit-like PLP-dependent enzymes"/>
    <property type="match status" value="1"/>
</dbReference>
<keyword evidence="3" id="KW-0456">Lyase</keyword>
<evidence type="ECO:0000256" key="3">
    <source>
        <dbReference type="ARBA" id="ARBA00023239"/>
    </source>
</evidence>
<dbReference type="GO" id="GO:0006565">
    <property type="term" value="P:L-serine catabolic process"/>
    <property type="evidence" value="ECO:0007669"/>
    <property type="project" value="TreeGrafter"/>
</dbReference>
<dbReference type="EMBL" id="DVMR01000055">
    <property type="protein sequence ID" value="HIU44058.1"/>
    <property type="molecule type" value="Genomic_DNA"/>
</dbReference>
<proteinExistence type="predicted"/>
<name>A0A9D1IVE1_9CLOT</name>
<sequence>MKKPVFRCAECGREVDVDTRMYRCDCGGAFELQFEAPAFDLEKVDRAEWSLFRYRSFMPLLDDSWRGVTMGEGMTPVIRLDDNTWVKLDYAMPTLSFKDRGAAVVIALCKSLGIRRVIQDSSGNAGNSVAAYAARAGMECEIFVPRGTSPAKIDMIRSYGARVEVFDGTRNETAEACRAKARTGAAYYASHVFNPFFYQGTKTYVYELFEQMGRLPDNLFVPVGNGTLYLGVHLALDELEKAGLLSRRPTVWAVQSENCAPILRAFEEGKDSPADVTPAPTMAEGIAIGKPVRGTRILQLMRKHGDRVVGIPEKGILPARQALAERGFFVEHTTAATYAAYLACQKAGLVQGQSLLPLCGAGLKSQGK</sequence>
<dbReference type="PANTHER" id="PTHR48078:SF6">
    <property type="entry name" value="L-THREONINE DEHYDRATASE CATABOLIC TDCB"/>
    <property type="match status" value="1"/>
</dbReference>
<dbReference type="InterPro" id="IPR000634">
    <property type="entry name" value="Ser/Thr_deHydtase_PyrdxlP-BS"/>
</dbReference>
<dbReference type="Pfam" id="PF00291">
    <property type="entry name" value="PALP"/>
    <property type="match status" value="1"/>
</dbReference>
<dbReference type="CDD" id="cd01563">
    <property type="entry name" value="Thr-synth_1"/>
    <property type="match status" value="1"/>
</dbReference>
<reference evidence="5" key="1">
    <citation type="submission" date="2020-10" db="EMBL/GenBank/DDBJ databases">
        <authorList>
            <person name="Gilroy R."/>
        </authorList>
    </citation>
    <scope>NUCLEOTIDE SEQUENCE</scope>
    <source>
        <strain evidence="5">CHK191-8634</strain>
    </source>
</reference>
<dbReference type="AlphaFoldDB" id="A0A9D1IVE1"/>
<dbReference type="GO" id="GO:0004794">
    <property type="term" value="F:threonine deaminase activity"/>
    <property type="evidence" value="ECO:0007669"/>
    <property type="project" value="TreeGrafter"/>
</dbReference>
<dbReference type="InterPro" id="IPR050147">
    <property type="entry name" value="Ser/Thr_Dehydratase"/>
</dbReference>
<evidence type="ECO:0000259" key="4">
    <source>
        <dbReference type="Pfam" id="PF00291"/>
    </source>
</evidence>
<dbReference type="GO" id="GO:0009097">
    <property type="term" value="P:isoleucine biosynthetic process"/>
    <property type="evidence" value="ECO:0007669"/>
    <property type="project" value="TreeGrafter"/>
</dbReference>
<dbReference type="InterPro" id="IPR001926">
    <property type="entry name" value="TrpB-like_PALP"/>
</dbReference>
<comment type="cofactor">
    <cofactor evidence="1">
        <name>pyridoxal 5'-phosphate</name>
        <dbReference type="ChEBI" id="CHEBI:597326"/>
    </cofactor>
</comment>
<dbReference type="PANTHER" id="PTHR48078">
    <property type="entry name" value="THREONINE DEHYDRATASE, MITOCHONDRIAL-RELATED"/>
    <property type="match status" value="1"/>
</dbReference>
<evidence type="ECO:0000256" key="2">
    <source>
        <dbReference type="ARBA" id="ARBA00022898"/>
    </source>
</evidence>
<reference evidence="5" key="2">
    <citation type="journal article" date="2021" name="PeerJ">
        <title>Extensive microbial diversity within the chicken gut microbiome revealed by metagenomics and culture.</title>
        <authorList>
            <person name="Gilroy R."/>
            <person name="Ravi A."/>
            <person name="Getino M."/>
            <person name="Pursley I."/>
            <person name="Horton D.L."/>
            <person name="Alikhan N.F."/>
            <person name="Baker D."/>
            <person name="Gharbi K."/>
            <person name="Hall N."/>
            <person name="Watson M."/>
            <person name="Adriaenssens E.M."/>
            <person name="Foster-Nyarko E."/>
            <person name="Jarju S."/>
            <person name="Secka A."/>
            <person name="Antonio M."/>
            <person name="Oren A."/>
            <person name="Chaudhuri R.R."/>
            <person name="La Ragione R."/>
            <person name="Hildebrand F."/>
            <person name="Pallen M.J."/>
        </authorList>
    </citation>
    <scope>NUCLEOTIDE SEQUENCE</scope>
    <source>
        <strain evidence="5">CHK191-8634</strain>
    </source>
</reference>
<accession>A0A9D1IVE1</accession>